<accession>A0A516GEJ3</accession>
<dbReference type="Proteomes" id="UP000315395">
    <property type="component" value="Chromosome"/>
</dbReference>
<sequence length="178" mass="18030">MTATSLTRSGRAGTRAARFAPALAAVAVGALALSGCAGEVPSGVAAVVDGRQISVAEVQEATEQFNSLPVSPMTSSDTLTLLIYGEAAEAAYTEAGLPPIPDSQLVAQLQGGGVDEPSDGLVDLFRAVSHLQGVGGLPPVDDMEVAVNPRFGGWDDSVGQIIAQTPAWITEVTTGAQN</sequence>
<organism evidence="2 3">
    <name type="scientific">Ornithinimicrobium ciconiae</name>
    <dbReference type="NCBI Taxonomy" id="2594265"/>
    <lineage>
        <taxon>Bacteria</taxon>
        <taxon>Bacillati</taxon>
        <taxon>Actinomycetota</taxon>
        <taxon>Actinomycetes</taxon>
        <taxon>Micrococcales</taxon>
        <taxon>Ornithinimicrobiaceae</taxon>
        <taxon>Ornithinimicrobium</taxon>
    </lineage>
</organism>
<dbReference type="OrthoDB" id="4870416at2"/>
<keyword evidence="1" id="KW-0732">Signal</keyword>
<evidence type="ECO:0000256" key="1">
    <source>
        <dbReference type="SAM" id="SignalP"/>
    </source>
</evidence>
<evidence type="ECO:0000313" key="3">
    <source>
        <dbReference type="Proteomes" id="UP000315395"/>
    </source>
</evidence>
<reference evidence="2 3" key="1">
    <citation type="submission" date="2019-07" db="EMBL/GenBank/DDBJ databases">
        <title>complete genome sequencing of Ornithinimicrobium sp. H23M54.</title>
        <authorList>
            <person name="Bae J.-W."/>
            <person name="Lee S.-Y."/>
        </authorList>
    </citation>
    <scope>NUCLEOTIDE SEQUENCE [LARGE SCALE GENOMIC DNA]</scope>
    <source>
        <strain evidence="2 3">H23M54</strain>
    </source>
</reference>
<dbReference type="RefSeq" id="WP_143784481.1">
    <property type="nucleotide sequence ID" value="NZ_CP041616.1"/>
</dbReference>
<dbReference type="AlphaFoldDB" id="A0A516GEJ3"/>
<gene>
    <name evidence="2" type="ORF">FNH13_16635</name>
</gene>
<proteinExistence type="predicted"/>
<name>A0A516GEJ3_9MICO</name>
<protein>
    <submittedName>
        <fullName evidence="2">Uncharacterized protein</fullName>
    </submittedName>
</protein>
<feature type="signal peptide" evidence="1">
    <location>
        <begin position="1"/>
        <end position="37"/>
    </location>
</feature>
<dbReference type="EMBL" id="CP041616">
    <property type="protein sequence ID" value="QDO89760.1"/>
    <property type="molecule type" value="Genomic_DNA"/>
</dbReference>
<feature type="chain" id="PRO_5039158664" evidence="1">
    <location>
        <begin position="38"/>
        <end position="178"/>
    </location>
</feature>
<evidence type="ECO:0000313" key="2">
    <source>
        <dbReference type="EMBL" id="QDO89760.1"/>
    </source>
</evidence>
<dbReference type="KEGG" id="orz:FNH13_16635"/>
<keyword evidence="3" id="KW-1185">Reference proteome</keyword>